<dbReference type="HOGENOM" id="CLU_1633735_0_0_9"/>
<name>A0A089NHH1_9BACL</name>
<dbReference type="EMBL" id="CP009287">
    <property type="protein sequence ID" value="AIQ68504.1"/>
    <property type="molecule type" value="Genomic_DNA"/>
</dbReference>
<dbReference type="InterPro" id="IPR001633">
    <property type="entry name" value="EAL_dom"/>
</dbReference>
<proteinExistence type="predicted"/>
<feature type="domain" description="EAL" evidence="1">
    <location>
        <begin position="1"/>
        <end position="59"/>
    </location>
</feature>
<evidence type="ECO:0000259" key="1">
    <source>
        <dbReference type="PROSITE" id="PS50883"/>
    </source>
</evidence>
<sequence length="162" mass="18307">MELISEYASRSATRVIAEGNETEEELLYLQMAGIEFGQATRSEDPDTCLYRELFRRIRHNFPLEEATSMFLQIGEIAEQIPETSLHHKCAYVDHIFNKQSSAAGCGSDRHRTAGGADYEDSLYQQIGTLYGFTLYMGCSIELIMDGSLLVKATGCFRPQQRF</sequence>
<keyword evidence="3" id="KW-1185">Reference proteome</keyword>
<organism evidence="2 3">
    <name type="scientific">Paenibacillus graminis</name>
    <dbReference type="NCBI Taxonomy" id="189425"/>
    <lineage>
        <taxon>Bacteria</taxon>
        <taxon>Bacillati</taxon>
        <taxon>Bacillota</taxon>
        <taxon>Bacilli</taxon>
        <taxon>Bacillales</taxon>
        <taxon>Paenibacillaceae</taxon>
        <taxon>Paenibacillus</taxon>
    </lineage>
</organism>
<dbReference type="PROSITE" id="PS50883">
    <property type="entry name" value="EAL"/>
    <property type="match status" value="1"/>
</dbReference>
<evidence type="ECO:0000313" key="3">
    <source>
        <dbReference type="Proteomes" id="UP000029500"/>
    </source>
</evidence>
<reference evidence="2 3" key="1">
    <citation type="submission" date="2014-08" db="EMBL/GenBank/DDBJ databases">
        <title>Comparative genomics of the Paenibacillus odorifer group.</title>
        <authorList>
            <person name="den Bakker H.C."/>
            <person name="Tsai Y.-C."/>
            <person name="Martin N."/>
            <person name="Korlach J."/>
            <person name="Wiedmann M."/>
        </authorList>
    </citation>
    <scope>NUCLEOTIDE SEQUENCE [LARGE SCALE GENOMIC DNA]</scope>
    <source>
        <strain evidence="2 3">DSM 15220</strain>
    </source>
</reference>
<dbReference type="Proteomes" id="UP000029500">
    <property type="component" value="Chromosome"/>
</dbReference>
<accession>A0A089NHH1</accession>
<dbReference type="STRING" id="189425.PGRAT_13405"/>
<gene>
    <name evidence="2" type="ORF">PGRAT_13405</name>
</gene>
<protein>
    <recommendedName>
        <fullName evidence="1">EAL domain-containing protein</fullName>
    </recommendedName>
</protein>
<dbReference type="KEGG" id="pgm:PGRAT_13405"/>
<evidence type="ECO:0000313" key="2">
    <source>
        <dbReference type="EMBL" id="AIQ68504.1"/>
    </source>
</evidence>
<dbReference type="AlphaFoldDB" id="A0A089NHH1"/>